<dbReference type="CDD" id="cd06170">
    <property type="entry name" value="LuxR_C_like"/>
    <property type="match status" value="1"/>
</dbReference>
<protein>
    <submittedName>
        <fullName evidence="6">DNA-binding NarL/FixJ family response regulator</fullName>
    </submittedName>
</protein>
<dbReference type="Pfam" id="PF00072">
    <property type="entry name" value="Response_reg"/>
    <property type="match status" value="1"/>
</dbReference>
<keyword evidence="1 3" id="KW-0597">Phosphoprotein</keyword>
<evidence type="ECO:0000256" key="2">
    <source>
        <dbReference type="ARBA" id="ARBA00023125"/>
    </source>
</evidence>
<dbReference type="PROSITE" id="PS50043">
    <property type="entry name" value="HTH_LUXR_2"/>
    <property type="match status" value="1"/>
</dbReference>
<dbReference type="Gene3D" id="3.40.50.2300">
    <property type="match status" value="1"/>
</dbReference>
<gene>
    <name evidence="6" type="ORF">HNP73_000536</name>
</gene>
<dbReference type="Pfam" id="PF00196">
    <property type="entry name" value="GerE"/>
    <property type="match status" value="1"/>
</dbReference>
<comment type="caution">
    <text evidence="6">The sequence shown here is derived from an EMBL/GenBank/DDBJ whole genome shotgun (WGS) entry which is preliminary data.</text>
</comment>
<dbReference type="SMART" id="SM00448">
    <property type="entry name" value="REC"/>
    <property type="match status" value="1"/>
</dbReference>
<reference evidence="6 7" key="1">
    <citation type="submission" date="2020-08" db="EMBL/GenBank/DDBJ databases">
        <title>Genomic Encyclopedia of Type Strains, Phase IV (KMG-IV): sequencing the most valuable type-strain genomes for metagenomic binning, comparative biology and taxonomic classification.</title>
        <authorList>
            <person name="Goeker M."/>
        </authorList>
    </citation>
    <scope>NUCLEOTIDE SEQUENCE [LARGE SCALE GENOMIC DNA]</scope>
    <source>
        <strain evidence="6 7">DSM 101730</strain>
    </source>
</reference>
<dbReference type="AlphaFoldDB" id="A0A840SIW5"/>
<dbReference type="RefSeq" id="WP_184146841.1">
    <property type="nucleotide sequence ID" value="NZ_JACHFM010000001.1"/>
</dbReference>
<dbReference type="SUPFAM" id="SSF46894">
    <property type="entry name" value="C-terminal effector domain of the bipartite response regulators"/>
    <property type="match status" value="1"/>
</dbReference>
<accession>A0A840SIW5</accession>
<feature type="domain" description="HTH luxR-type" evidence="4">
    <location>
        <begin position="159"/>
        <end position="224"/>
    </location>
</feature>
<dbReference type="CDD" id="cd17535">
    <property type="entry name" value="REC_NarL-like"/>
    <property type="match status" value="1"/>
</dbReference>
<feature type="modified residue" description="4-aspartylphosphate" evidence="3">
    <location>
        <position position="70"/>
    </location>
</feature>
<dbReference type="PROSITE" id="PS50110">
    <property type="entry name" value="RESPONSE_REGULATORY"/>
    <property type="match status" value="1"/>
</dbReference>
<feature type="domain" description="Response regulatory" evidence="5">
    <location>
        <begin position="18"/>
        <end position="135"/>
    </location>
</feature>
<dbReference type="Proteomes" id="UP000549457">
    <property type="component" value="Unassembled WGS sequence"/>
</dbReference>
<keyword evidence="2 6" id="KW-0238">DNA-binding</keyword>
<name>A0A840SIW5_9RHOB</name>
<dbReference type="InterPro" id="IPR000792">
    <property type="entry name" value="Tscrpt_reg_LuxR_C"/>
</dbReference>
<dbReference type="EMBL" id="JACHFM010000001">
    <property type="protein sequence ID" value="MBB5220615.1"/>
    <property type="molecule type" value="Genomic_DNA"/>
</dbReference>
<dbReference type="SMART" id="SM00421">
    <property type="entry name" value="HTH_LUXR"/>
    <property type="match status" value="1"/>
</dbReference>
<evidence type="ECO:0000259" key="5">
    <source>
        <dbReference type="PROSITE" id="PS50110"/>
    </source>
</evidence>
<dbReference type="PANTHER" id="PTHR45566:SF1">
    <property type="entry name" value="HTH-TYPE TRANSCRIPTIONAL REGULATOR YHJB-RELATED"/>
    <property type="match status" value="1"/>
</dbReference>
<evidence type="ECO:0000259" key="4">
    <source>
        <dbReference type="PROSITE" id="PS50043"/>
    </source>
</evidence>
<sequence length="233" mass="25186">MRAVKDQAPPPGASGIRVALVIDDHPLFCEALTLTLRTALSVQDIATAASLAEGIERAQAAPTPDIILLDLRLPDTDGLDGLIRLRKVVGETPIIVISSLSDDRMIASVIKAGASGFVPKHSQRAVFVEAIDRILAGHTYTPEGYVAPADDETFDEDDIIERLRSLTAQQARILELVCEGKLNKQIAYELDIAETTVKAHLTAILRKLHVQSRTQAVLIAQNARFAAILSGQR</sequence>
<keyword evidence="7" id="KW-1185">Reference proteome</keyword>
<organism evidence="6 7">
    <name type="scientific">Amaricoccus macauensis</name>
    <dbReference type="NCBI Taxonomy" id="57001"/>
    <lineage>
        <taxon>Bacteria</taxon>
        <taxon>Pseudomonadati</taxon>
        <taxon>Pseudomonadota</taxon>
        <taxon>Alphaproteobacteria</taxon>
        <taxon>Rhodobacterales</taxon>
        <taxon>Paracoccaceae</taxon>
        <taxon>Amaricoccus</taxon>
    </lineage>
</organism>
<dbReference type="GO" id="GO:0003677">
    <property type="term" value="F:DNA binding"/>
    <property type="evidence" value="ECO:0007669"/>
    <property type="project" value="UniProtKB-KW"/>
</dbReference>
<dbReference type="PANTHER" id="PTHR45566">
    <property type="entry name" value="HTH-TYPE TRANSCRIPTIONAL REGULATOR YHJB-RELATED"/>
    <property type="match status" value="1"/>
</dbReference>
<proteinExistence type="predicted"/>
<dbReference type="PROSITE" id="PS00622">
    <property type="entry name" value="HTH_LUXR_1"/>
    <property type="match status" value="1"/>
</dbReference>
<dbReference type="PRINTS" id="PR00038">
    <property type="entry name" value="HTHLUXR"/>
</dbReference>
<dbReference type="GO" id="GO:0006355">
    <property type="term" value="P:regulation of DNA-templated transcription"/>
    <property type="evidence" value="ECO:0007669"/>
    <property type="project" value="InterPro"/>
</dbReference>
<dbReference type="InterPro" id="IPR016032">
    <property type="entry name" value="Sig_transdc_resp-reg_C-effctor"/>
</dbReference>
<dbReference type="SUPFAM" id="SSF52172">
    <property type="entry name" value="CheY-like"/>
    <property type="match status" value="1"/>
</dbReference>
<evidence type="ECO:0000256" key="3">
    <source>
        <dbReference type="PROSITE-ProRule" id="PRU00169"/>
    </source>
</evidence>
<dbReference type="InterPro" id="IPR011006">
    <property type="entry name" value="CheY-like_superfamily"/>
</dbReference>
<dbReference type="InterPro" id="IPR001789">
    <property type="entry name" value="Sig_transdc_resp-reg_receiver"/>
</dbReference>
<dbReference type="InterPro" id="IPR051015">
    <property type="entry name" value="EvgA-like"/>
</dbReference>
<evidence type="ECO:0000256" key="1">
    <source>
        <dbReference type="ARBA" id="ARBA00022553"/>
    </source>
</evidence>
<evidence type="ECO:0000313" key="6">
    <source>
        <dbReference type="EMBL" id="MBB5220615.1"/>
    </source>
</evidence>
<dbReference type="InterPro" id="IPR058245">
    <property type="entry name" value="NreC/VraR/RcsB-like_REC"/>
</dbReference>
<evidence type="ECO:0000313" key="7">
    <source>
        <dbReference type="Proteomes" id="UP000549457"/>
    </source>
</evidence>
<dbReference type="GO" id="GO:0000160">
    <property type="term" value="P:phosphorelay signal transduction system"/>
    <property type="evidence" value="ECO:0007669"/>
    <property type="project" value="InterPro"/>
</dbReference>